<keyword evidence="6" id="KW-1185">Reference proteome</keyword>
<accession>A0A139AW85</accession>
<evidence type="ECO:0000256" key="1">
    <source>
        <dbReference type="ARBA" id="ARBA00022490"/>
    </source>
</evidence>
<dbReference type="SUPFAM" id="SSF54427">
    <property type="entry name" value="NTF2-like"/>
    <property type="match status" value="1"/>
</dbReference>
<keyword evidence="3" id="KW-0813">Transport</keyword>
<organism evidence="5 6">
    <name type="scientific">Gonapodya prolifera (strain JEL478)</name>
    <name type="common">Monoblepharis prolifera</name>
    <dbReference type="NCBI Taxonomy" id="1344416"/>
    <lineage>
        <taxon>Eukaryota</taxon>
        <taxon>Fungi</taxon>
        <taxon>Fungi incertae sedis</taxon>
        <taxon>Chytridiomycota</taxon>
        <taxon>Chytridiomycota incertae sedis</taxon>
        <taxon>Monoblepharidomycetes</taxon>
        <taxon>Monoblepharidales</taxon>
        <taxon>Gonapodyaceae</taxon>
        <taxon>Gonapodya</taxon>
    </lineage>
</organism>
<comment type="subcellular location">
    <subcellularLocation>
        <location evidence="3">Cytoplasm</location>
    </subcellularLocation>
    <subcellularLocation>
        <location evidence="3">Nucleus</location>
    </subcellularLocation>
</comment>
<name>A0A139AW85_GONPJ</name>
<dbReference type="GO" id="GO:0051028">
    <property type="term" value="P:mRNA transport"/>
    <property type="evidence" value="ECO:0007669"/>
    <property type="project" value="UniProtKB-UniRule"/>
</dbReference>
<dbReference type="FunFam" id="3.10.450.50:FF:000005">
    <property type="entry name" value="Nuclear transport factor 2"/>
    <property type="match status" value="1"/>
</dbReference>
<keyword evidence="1 3" id="KW-0963">Cytoplasm</keyword>
<sequence length="90" mass="9944">MLTWEGTQVLGAANIGNKLENLPFQRIVHKVNTVDAQPSSAAGNALMVIVTGQLLIDDEKNPHHFTQAFQLVAEGQAYFVFNDVFRLNYG</sequence>
<reference evidence="5 6" key="1">
    <citation type="journal article" date="2015" name="Genome Biol. Evol.">
        <title>Phylogenomic analyses indicate that early fungi evolved digesting cell walls of algal ancestors of land plants.</title>
        <authorList>
            <person name="Chang Y."/>
            <person name="Wang S."/>
            <person name="Sekimoto S."/>
            <person name="Aerts A.L."/>
            <person name="Choi C."/>
            <person name="Clum A."/>
            <person name="LaButti K.M."/>
            <person name="Lindquist E.A."/>
            <person name="Yee Ngan C."/>
            <person name="Ohm R.A."/>
            <person name="Salamov A.A."/>
            <person name="Grigoriev I.V."/>
            <person name="Spatafora J.W."/>
            <person name="Berbee M.L."/>
        </authorList>
    </citation>
    <scope>NUCLEOTIDE SEQUENCE [LARGE SCALE GENOMIC DNA]</scope>
    <source>
        <strain evidence="5 6">JEL478</strain>
    </source>
</reference>
<evidence type="ECO:0000259" key="4">
    <source>
        <dbReference type="PROSITE" id="PS50177"/>
    </source>
</evidence>
<dbReference type="GO" id="GO:0005635">
    <property type="term" value="C:nuclear envelope"/>
    <property type="evidence" value="ECO:0007669"/>
    <property type="project" value="UniProtKB-ARBA"/>
</dbReference>
<keyword evidence="3" id="KW-0539">Nucleus</keyword>
<gene>
    <name evidence="5" type="ORF">M427DRAFT_51944</name>
</gene>
<protein>
    <recommendedName>
        <fullName evidence="2">Nuclear transport factor 2</fullName>
    </recommendedName>
</protein>
<dbReference type="PROSITE" id="PS50177">
    <property type="entry name" value="NTF2_DOMAIN"/>
    <property type="match status" value="1"/>
</dbReference>
<dbReference type="PANTHER" id="PTHR12612">
    <property type="entry name" value="NUCLEAR TRANSPORT FACTOR 2"/>
    <property type="match status" value="1"/>
</dbReference>
<dbReference type="Proteomes" id="UP000070544">
    <property type="component" value="Unassembled WGS sequence"/>
</dbReference>
<feature type="domain" description="NTF2" evidence="4">
    <location>
        <begin position="1"/>
        <end position="87"/>
    </location>
</feature>
<dbReference type="OrthoDB" id="6507044at2759"/>
<dbReference type="GO" id="GO:0005737">
    <property type="term" value="C:cytoplasm"/>
    <property type="evidence" value="ECO:0007669"/>
    <property type="project" value="UniProtKB-SubCell"/>
</dbReference>
<dbReference type="InterPro" id="IPR002075">
    <property type="entry name" value="NTF2_dom"/>
</dbReference>
<evidence type="ECO:0000256" key="3">
    <source>
        <dbReference type="RuleBase" id="RU369002"/>
    </source>
</evidence>
<dbReference type="InterPro" id="IPR018222">
    <property type="entry name" value="Nuclear_transport_factor_2_euk"/>
</dbReference>
<dbReference type="Pfam" id="PF02136">
    <property type="entry name" value="NTF2"/>
    <property type="match status" value="1"/>
</dbReference>
<dbReference type="CDD" id="cd00780">
    <property type="entry name" value="NTF2"/>
    <property type="match status" value="1"/>
</dbReference>
<dbReference type="OMA" id="HIKFSQM"/>
<evidence type="ECO:0000313" key="5">
    <source>
        <dbReference type="EMBL" id="KXS20996.1"/>
    </source>
</evidence>
<comment type="function">
    <text evidence="3">Has a role in nuclear-cytoplasmic transport of proteins and mRNAs.</text>
</comment>
<dbReference type="InterPro" id="IPR032710">
    <property type="entry name" value="NTF2-like_dom_sf"/>
</dbReference>
<keyword evidence="3" id="KW-0653">Protein transport</keyword>
<dbReference type="STRING" id="1344416.A0A139AW85"/>
<dbReference type="GO" id="GO:0006606">
    <property type="term" value="P:protein import into nucleus"/>
    <property type="evidence" value="ECO:0007669"/>
    <property type="project" value="UniProtKB-ARBA"/>
</dbReference>
<evidence type="ECO:0000256" key="2">
    <source>
        <dbReference type="ARBA" id="ARBA00026247"/>
    </source>
</evidence>
<dbReference type="Gene3D" id="3.10.450.50">
    <property type="match status" value="1"/>
</dbReference>
<dbReference type="EMBL" id="KQ965734">
    <property type="protein sequence ID" value="KXS20996.1"/>
    <property type="molecule type" value="Genomic_DNA"/>
</dbReference>
<dbReference type="InterPro" id="IPR045875">
    <property type="entry name" value="NTF2"/>
</dbReference>
<proteinExistence type="predicted"/>
<evidence type="ECO:0000313" key="6">
    <source>
        <dbReference type="Proteomes" id="UP000070544"/>
    </source>
</evidence>
<dbReference type="AlphaFoldDB" id="A0A139AW85"/>